<dbReference type="Gene3D" id="3.30.1490.20">
    <property type="entry name" value="ATP-grasp fold, A domain"/>
    <property type="match status" value="1"/>
</dbReference>
<dbReference type="GO" id="GO:0005524">
    <property type="term" value="F:ATP binding"/>
    <property type="evidence" value="ECO:0007669"/>
    <property type="project" value="UniProtKB-UniRule"/>
</dbReference>
<organism evidence="6 7">
    <name type="scientific">Mycolicibacterium elephantis</name>
    <dbReference type="NCBI Taxonomy" id="81858"/>
    <lineage>
        <taxon>Bacteria</taxon>
        <taxon>Bacillati</taxon>
        <taxon>Actinomycetota</taxon>
        <taxon>Actinomycetes</taxon>
        <taxon>Mycobacteriales</taxon>
        <taxon>Mycobacteriaceae</taxon>
        <taxon>Mycolicibacterium</taxon>
    </lineage>
</organism>
<dbReference type="GO" id="GO:0016874">
    <property type="term" value="F:ligase activity"/>
    <property type="evidence" value="ECO:0007669"/>
    <property type="project" value="UniProtKB-KW"/>
</dbReference>
<evidence type="ECO:0000256" key="2">
    <source>
        <dbReference type="ARBA" id="ARBA00022741"/>
    </source>
</evidence>
<dbReference type="InterPro" id="IPR013815">
    <property type="entry name" value="ATP_grasp_subdomain_1"/>
</dbReference>
<feature type="domain" description="ATP-grasp" evidence="5">
    <location>
        <begin position="109"/>
        <end position="317"/>
    </location>
</feature>
<dbReference type="PROSITE" id="PS50975">
    <property type="entry name" value="ATP_GRASP"/>
    <property type="match status" value="1"/>
</dbReference>
<dbReference type="AlphaFoldDB" id="A0A1A0R1R2"/>
<keyword evidence="1" id="KW-0436">Ligase</keyword>
<dbReference type="InterPro" id="IPR011761">
    <property type="entry name" value="ATP-grasp"/>
</dbReference>
<dbReference type="STRING" id="81858.BST23_01720"/>
<dbReference type="SUPFAM" id="SSF56059">
    <property type="entry name" value="Glutathione synthetase ATP-binding domain-like"/>
    <property type="match status" value="1"/>
</dbReference>
<evidence type="ECO:0000256" key="3">
    <source>
        <dbReference type="ARBA" id="ARBA00022840"/>
    </source>
</evidence>
<sequence length="417" mass="45520">MIVVLSLYRPRLEDFLAAQGEKILALIPDSMRTAREAGDPGYPIRTIDRWDNYNELARLAGEFETLGVTAVATIDEPCIRAAAFLRGLLGLPGQDHESAVACTDKSVMKRRLAAHGIPVAEHRVVHSVAEIREFLDEIGDAIVVKPRSGFGTINTHRVGPDNFDDLAAAGAFAPPRDLPEYFWSTSMTSDLGQVSYLVERYVDVVAEYHCELMLHEGEEVHCLAARYANPVLADHAVGSVWLHHRSAEAVEVRRLTRAAAKALGVTHGFGHCEVLRDRTGRWFVGEFGSRPGGSMIPRSLKLSYGIDNLALLADQLCGRRPRKQPPPRRIPGAIAWLAIPVESGVITDMPDEAQLLSLPGVIDAEIVMRPGDSTKGLTDGAMFHAAYIFCVGENAQEAEDFAKHAQRACHIAVDPAA</sequence>
<dbReference type="Gene3D" id="3.40.50.20">
    <property type="match status" value="1"/>
</dbReference>
<dbReference type="Proteomes" id="UP000192772">
    <property type="component" value="Unassembled WGS sequence"/>
</dbReference>
<dbReference type="GO" id="GO:0046872">
    <property type="term" value="F:metal ion binding"/>
    <property type="evidence" value="ECO:0007669"/>
    <property type="project" value="InterPro"/>
</dbReference>
<evidence type="ECO:0000256" key="4">
    <source>
        <dbReference type="PROSITE-ProRule" id="PRU00409"/>
    </source>
</evidence>
<dbReference type="Gene3D" id="3.30.470.20">
    <property type="entry name" value="ATP-grasp fold, B domain"/>
    <property type="match status" value="1"/>
</dbReference>
<evidence type="ECO:0000313" key="7">
    <source>
        <dbReference type="Proteomes" id="UP000192772"/>
    </source>
</evidence>
<dbReference type="EMBL" id="MVHP01000001">
    <property type="protein sequence ID" value="ORA69389.1"/>
    <property type="molecule type" value="Genomic_DNA"/>
</dbReference>
<dbReference type="RefSeq" id="WP_052761472.1">
    <property type="nucleotide sequence ID" value="NZ_JBCGVB010000003.1"/>
</dbReference>
<dbReference type="PANTHER" id="PTHR43585">
    <property type="entry name" value="FUMIPYRROLE BIOSYNTHESIS PROTEIN C"/>
    <property type="match status" value="1"/>
</dbReference>
<keyword evidence="3 4" id="KW-0067">ATP-binding</keyword>
<evidence type="ECO:0000313" key="6">
    <source>
        <dbReference type="EMBL" id="ORA69389.1"/>
    </source>
</evidence>
<dbReference type="InterPro" id="IPR052032">
    <property type="entry name" value="ATP-dep_AA_Ligase"/>
</dbReference>
<gene>
    <name evidence="6" type="ORF">BST23_01720</name>
</gene>
<reference evidence="6 7" key="1">
    <citation type="submission" date="2017-02" db="EMBL/GenBank/DDBJ databases">
        <title>The new phylogeny of genus Mycobacterium.</title>
        <authorList>
            <person name="Tortoli E."/>
            <person name="Trovato A."/>
            <person name="Cirillo D.M."/>
        </authorList>
    </citation>
    <scope>NUCLEOTIDE SEQUENCE [LARGE SCALE GENOMIC DNA]</scope>
    <source>
        <strain evidence="6 7">FI-09383</strain>
    </source>
</reference>
<dbReference type="Pfam" id="PF18603">
    <property type="entry name" value="LAL_C2"/>
    <property type="match status" value="1"/>
</dbReference>
<protein>
    <submittedName>
        <fullName evidence="6">ATP-grasp domain-containing protein</fullName>
    </submittedName>
</protein>
<dbReference type="PANTHER" id="PTHR43585:SF2">
    <property type="entry name" value="ATP-GRASP ENZYME FSQD"/>
    <property type="match status" value="1"/>
</dbReference>
<accession>A0A1A0R1R2</accession>
<accession>A0A1X0DB14</accession>
<comment type="caution">
    <text evidence="6">The sequence shown here is derived from an EMBL/GenBank/DDBJ whole genome shotgun (WGS) entry which is preliminary data.</text>
</comment>
<name>A0A1A0R1R2_9MYCO</name>
<dbReference type="OrthoDB" id="24041at2"/>
<evidence type="ECO:0000259" key="5">
    <source>
        <dbReference type="PROSITE" id="PS50975"/>
    </source>
</evidence>
<dbReference type="InterPro" id="IPR040570">
    <property type="entry name" value="LAL_C2"/>
</dbReference>
<proteinExistence type="predicted"/>
<keyword evidence="2 4" id="KW-0547">Nucleotide-binding</keyword>
<evidence type="ECO:0000256" key="1">
    <source>
        <dbReference type="ARBA" id="ARBA00022598"/>
    </source>
</evidence>